<comment type="caution">
    <text evidence="1">The sequence shown here is derived from an EMBL/GenBank/DDBJ whole genome shotgun (WGS) entry which is preliminary data.</text>
</comment>
<name>A0A5N4DUF4_CAMDR</name>
<dbReference type="AlphaFoldDB" id="A0A5N4DUF4"/>
<organism evidence="1 2">
    <name type="scientific">Camelus dromedarius</name>
    <name type="common">Dromedary</name>
    <name type="synonym">Arabian camel</name>
    <dbReference type="NCBI Taxonomy" id="9838"/>
    <lineage>
        <taxon>Eukaryota</taxon>
        <taxon>Metazoa</taxon>
        <taxon>Chordata</taxon>
        <taxon>Craniata</taxon>
        <taxon>Vertebrata</taxon>
        <taxon>Euteleostomi</taxon>
        <taxon>Mammalia</taxon>
        <taxon>Eutheria</taxon>
        <taxon>Laurasiatheria</taxon>
        <taxon>Artiodactyla</taxon>
        <taxon>Tylopoda</taxon>
        <taxon>Camelidae</taxon>
        <taxon>Camelus</taxon>
    </lineage>
</organism>
<dbReference type="Proteomes" id="UP000299084">
    <property type="component" value="Unassembled WGS sequence"/>
</dbReference>
<reference evidence="1 2" key="1">
    <citation type="journal article" date="2019" name="Mol. Ecol. Resour.">
        <title>Improving Illumina assemblies with Hi-C and long reads: an example with the North African dromedary.</title>
        <authorList>
            <person name="Elbers J.P."/>
            <person name="Rogers M.F."/>
            <person name="Perelman P.L."/>
            <person name="Proskuryakova A.A."/>
            <person name="Serdyukova N.A."/>
            <person name="Johnson W.E."/>
            <person name="Horin P."/>
            <person name="Corander J."/>
            <person name="Murphy D."/>
            <person name="Burger P.A."/>
        </authorList>
    </citation>
    <scope>NUCLEOTIDE SEQUENCE [LARGE SCALE GENOMIC DNA]</scope>
    <source>
        <strain evidence="1">Drom800</strain>
        <tissue evidence="1">Blood</tissue>
    </source>
</reference>
<accession>A0A5N4DUF4</accession>
<evidence type="ECO:0000313" key="1">
    <source>
        <dbReference type="EMBL" id="KAB1274696.1"/>
    </source>
</evidence>
<protein>
    <submittedName>
        <fullName evidence="1">Uncharacterized protein</fullName>
    </submittedName>
</protein>
<keyword evidence="2" id="KW-1185">Reference proteome</keyword>
<proteinExistence type="predicted"/>
<sequence length="40" mass="4544">MFVGDRLEWGCADRLKHSRLFSLGNTPRPAFPLEPTDVTI</sequence>
<evidence type="ECO:0000313" key="2">
    <source>
        <dbReference type="Proteomes" id="UP000299084"/>
    </source>
</evidence>
<gene>
    <name evidence="1" type="ORF">Cadr_000011593</name>
</gene>
<dbReference type="EMBL" id="JWIN03000009">
    <property type="protein sequence ID" value="KAB1274696.1"/>
    <property type="molecule type" value="Genomic_DNA"/>
</dbReference>